<protein>
    <submittedName>
        <fullName evidence="3">Uncharacterized protein</fullName>
    </submittedName>
</protein>
<dbReference type="RefSeq" id="WP_106392380.1">
    <property type="nucleotide sequence ID" value="NZ_PVNK01000146.1"/>
</dbReference>
<dbReference type="Proteomes" id="UP000237968">
    <property type="component" value="Unassembled WGS sequence"/>
</dbReference>
<dbReference type="EMBL" id="PVNK01000146">
    <property type="protein sequence ID" value="PRP98277.1"/>
    <property type="molecule type" value="Genomic_DNA"/>
</dbReference>
<reference evidence="3 4" key="1">
    <citation type="submission" date="2018-03" db="EMBL/GenBank/DDBJ databases">
        <title>Draft Genome Sequences of the Obligatory Marine Myxobacteria Enhygromyxa salina SWB005.</title>
        <authorList>
            <person name="Poehlein A."/>
            <person name="Moghaddam J.A."/>
            <person name="Harms H."/>
            <person name="Alanjari M."/>
            <person name="Koenig G.M."/>
            <person name="Daniel R."/>
            <person name="Schaeberle T.F."/>
        </authorList>
    </citation>
    <scope>NUCLEOTIDE SEQUENCE [LARGE SCALE GENOMIC DNA]</scope>
    <source>
        <strain evidence="3 4">SWB005</strain>
    </source>
</reference>
<comment type="caution">
    <text evidence="3">The sequence shown here is derived from an EMBL/GenBank/DDBJ whole genome shotgun (WGS) entry which is preliminary data.</text>
</comment>
<feature type="signal peptide" evidence="2">
    <location>
        <begin position="1"/>
        <end position="34"/>
    </location>
</feature>
<feature type="chain" id="PRO_5015511178" evidence="2">
    <location>
        <begin position="35"/>
        <end position="264"/>
    </location>
</feature>
<feature type="compositionally biased region" description="Low complexity" evidence="1">
    <location>
        <begin position="35"/>
        <end position="62"/>
    </location>
</feature>
<keyword evidence="2" id="KW-0732">Signal</keyword>
<accession>A0A2S9XZI3</accession>
<keyword evidence="4" id="KW-1185">Reference proteome</keyword>
<dbReference type="AlphaFoldDB" id="A0A2S9XZI3"/>
<evidence type="ECO:0000313" key="4">
    <source>
        <dbReference type="Proteomes" id="UP000237968"/>
    </source>
</evidence>
<evidence type="ECO:0000313" key="3">
    <source>
        <dbReference type="EMBL" id="PRP98277.1"/>
    </source>
</evidence>
<proteinExistence type="predicted"/>
<organism evidence="3 4">
    <name type="scientific">Enhygromyxa salina</name>
    <dbReference type="NCBI Taxonomy" id="215803"/>
    <lineage>
        <taxon>Bacteria</taxon>
        <taxon>Pseudomonadati</taxon>
        <taxon>Myxococcota</taxon>
        <taxon>Polyangia</taxon>
        <taxon>Nannocystales</taxon>
        <taxon>Nannocystaceae</taxon>
        <taxon>Enhygromyxa</taxon>
    </lineage>
</organism>
<evidence type="ECO:0000256" key="1">
    <source>
        <dbReference type="SAM" id="MobiDB-lite"/>
    </source>
</evidence>
<sequence length="264" mass="27359">MTSCAVPSPALSTRRSACLIALTCLIACTTRSVSDDGTSATSTTDASQGTESESTSETTSETGPGPIDLPGAEAPSCDCDEGFICAATCSEEIASPDGTPSAPIDLRCVDEPLCPPDDLDNPACRELVCGSPYVFLRESCSGRDASNIDMLCGAFESPPCDLNHQDCPDGEKCVRRPLDEEGLFPTMCVPLEGRGVPGELCTANGAPEFSDSCGANSMCWSGELSSDVQAGVCSQFCDLADPMCPVGSTCELVYDGLELCVETP</sequence>
<feature type="region of interest" description="Disordered" evidence="1">
    <location>
        <begin position="33"/>
        <end position="67"/>
    </location>
</feature>
<gene>
    <name evidence="3" type="ORF">ENSA5_30090</name>
</gene>
<name>A0A2S9XZI3_9BACT</name>
<evidence type="ECO:0000256" key="2">
    <source>
        <dbReference type="SAM" id="SignalP"/>
    </source>
</evidence>